<evidence type="ECO:0000256" key="1">
    <source>
        <dbReference type="PIRSR" id="PIRSR605502-1"/>
    </source>
</evidence>
<gene>
    <name evidence="2" type="ORF">VSP0166_LOCUS10180</name>
</gene>
<dbReference type="PANTHER" id="PTHR16222:SF12">
    <property type="entry name" value="ADP-RIBOSYLGLYCOHYDROLASE-RELATED"/>
    <property type="match status" value="1"/>
</dbReference>
<sequence>MGTAPSMPEEHQKKLFEFPCCIEIRQSLQAAYRADTLGKLTILSLDDTVRANVLSAMKNPESIPESESRAIACFLGMAIGDALGAPLEFSPVEYGKTFITSFKDTQYWNSPNFNKFKLKPGQWTDDASMGLCLAESLLTHPDFNPIDLRVRFAAWWHFGYRSAFGYDEDIQHSVGLGGSISLSLDEFDTNRTEYTTAGDSKTSGNGSLMRLAAVPIFYHRNLERAMEIAAKQSKTTHQGDEAAECCRLMTFLIVHFISGPAGMSNQERKEFVFSKLDEFSSPLYSVECLKRSQDEERHEENKSLDLNDRKWNWKSANFRYCESRAKQQPDYIGSYAMDALSMALHCVWNTNSFNEALLKVINLKGDSDTVGSITGQLAGSLYGVGDIPSDWISAIQEWDNQGDVVHTAAKLFHNQNSE</sequence>
<keyword evidence="1" id="KW-0479">Metal-binding</keyword>
<dbReference type="Gene3D" id="1.10.4080.10">
    <property type="entry name" value="ADP-ribosylation/Crystallin J1"/>
    <property type="match status" value="1"/>
</dbReference>
<dbReference type="PANTHER" id="PTHR16222">
    <property type="entry name" value="ADP-RIBOSYLGLYCOHYDROLASE"/>
    <property type="match status" value="1"/>
</dbReference>
<name>A0A7S4IAW1_9EUKA</name>
<reference evidence="2" key="1">
    <citation type="submission" date="2021-01" db="EMBL/GenBank/DDBJ databases">
        <authorList>
            <person name="Corre E."/>
            <person name="Pelletier E."/>
            <person name="Niang G."/>
            <person name="Scheremetjew M."/>
            <person name="Finn R."/>
            <person name="Kale V."/>
            <person name="Holt S."/>
            <person name="Cochrane G."/>
            <person name="Meng A."/>
            <person name="Brown T."/>
            <person name="Cohen L."/>
        </authorList>
    </citation>
    <scope>NUCLEOTIDE SEQUENCE</scope>
    <source>
        <strain evidence="2">DIVA3 518/3/11/1/6</strain>
    </source>
</reference>
<dbReference type="GO" id="GO:0046872">
    <property type="term" value="F:metal ion binding"/>
    <property type="evidence" value="ECO:0007669"/>
    <property type="project" value="UniProtKB-KW"/>
</dbReference>
<dbReference type="InterPro" id="IPR036705">
    <property type="entry name" value="Ribosyl_crysJ1_sf"/>
</dbReference>
<feature type="binding site" evidence="1">
    <location>
        <position position="369"/>
    </location>
    <ligand>
        <name>Mg(2+)</name>
        <dbReference type="ChEBI" id="CHEBI:18420"/>
        <label>1</label>
    </ligand>
</feature>
<dbReference type="InterPro" id="IPR050792">
    <property type="entry name" value="ADP-ribosylglycohydrolase"/>
</dbReference>
<protein>
    <recommendedName>
        <fullName evidence="3">ADP-ribosylglycohydrolase</fullName>
    </recommendedName>
</protein>
<proteinExistence type="predicted"/>
<dbReference type="Pfam" id="PF03747">
    <property type="entry name" value="ADP_ribosyl_GH"/>
    <property type="match status" value="1"/>
</dbReference>
<feature type="binding site" evidence="1">
    <location>
        <position position="125"/>
    </location>
    <ligand>
        <name>Mg(2+)</name>
        <dbReference type="ChEBI" id="CHEBI:18420"/>
        <label>1</label>
    </ligand>
</feature>
<evidence type="ECO:0000313" key="2">
    <source>
        <dbReference type="EMBL" id="CAE2223597.1"/>
    </source>
</evidence>
<comment type="cofactor">
    <cofactor evidence="1">
        <name>Mg(2+)</name>
        <dbReference type="ChEBI" id="CHEBI:18420"/>
    </cofactor>
    <text evidence="1">Binds 2 magnesium ions per subunit.</text>
</comment>
<feature type="binding site" evidence="1">
    <location>
        <position position="366"/>
    </location>
    <ligand>
        <name>Mg(2+)</name>
        <dbReference type="ChEBI" id="CHEBI:18420"/>
        <label>1</label>
    </ligand>
</feature>
<feature type="binding site" evidence="1">
    <location>
        <position position="126"/>
    </location>
    <ligand>
        <name>Mg(2+)</name>
        <dbReference type="ChEBI" id="CHEBI:18420"/>
        <label>1</label>
    </ligand>
</feature>
<accession>A0A7S4IAW1</accession>
<dbReference type="EMBL" id="HBKP01014325">
    <property type="protein sequence ID" value="CAE2223597.1"/>
    <property type="molecule type" value="Transcribed_RNA"/>
</dbReference>
<feature type="binding site" evidence="1">
    <location>
        <position position="368"/>
    </location>
    <ligand>
        <name>Mg(2+)</name>
        <dbReference type="ChEBI" id="CHEBI:18420"/>
        <label>1</label>
    </ligand>
</feature>
<dbReference type="AlphaFoldDB" id="A0A7S4IAW1"/>
<organism evidence="2">
    <name type="scientific">Vannella robusta</name>
    <dbReference type="NCBI Taxonomy" id="1487602"/>
    <lineage>
        <taxon>Eukaryota</taxon>
        <taxon>Amoebozoa</taxon>
        <taxon>Discosea</taxon>
        <taxon>Flabellinia</taxon>
        <taxon>Vannellidae</taxon>
        <taxon>Vannella</taxon>
    </lineage>
</organism>
<dbReference type="SUPFAM" id="SSF101478">
    <property type="entry name" value="ADP-ribosylglycohydrolase"/>
    <property type="match status" value="1"/>
</dbReference>
<evidence type="ECO:0008006" key="3">
    <source>
        <dbReference type="Google" id="ProtNLM"/>
    </source>
</evidence>
<feature type="binding site" evidence="1">
    <location>
        <position position="124"/>
    </location>
    <ligand>
        <name>Mg(2+)</name>
        <dbReference type="ChEBI" id="CHEBI:18420"/>
        <label>1</label>
    </ligand>
</feature>
<keyword evidence="1" id="KW-0460">Magnesium</keyword>
<dbReference type="InterPro" id="IPR005502">
    <property type="entry name" value="Ribosyl_crysJ1"/>
</dbReference>